<evidence type="ECO:0008006" key="4">
    <source>
        <dbReference type="Google" id="ProtNLM"/>
    </source>
</evidence>
<name>A0A1H8VIV8_9ACTN</name>
<gene>
    <name evidence="2" type="ORF">SAMN05660991_03579</name>
</gene>
<feature type="transmembrane region" description="Helical" evidence="1">
    <location>
        <begin position="18"/>
        <end position="38"/>
    </location>
</feature>
<feature type="transmembrane region" description="Helical" evidence="1">
    <location>
        <begin position="193"/>
        <end position="214"/>
    </location>
</feature>
<dbReference type="Proteomes" id="UP000198960">
    <property type="component" value="Unassembled WGS sequence"/>
</dbReference>
<keyword evidence="1" id="KW-1133">Transmembrane helix</keyword>
<sequence length="532" mass="55566">MTALAGPSAGVRRPLGPAAAALGPLVAVAVAATVMWLLDPPVADLQAALAREQAADAGAGLTYWFNWYGGISPGSYSSVVPFLSQLVGSRTLALVAPLAVVALALPLSRGTAHPALFRWAVAAAAMSNLLAGRVAFAVGAAVGLAAVLALRERRAVLGAALLVVAGLASPLVPAFAGLLTLPLLADGGRRSRPVVASLAGAGLGVLVPFALFGAPGAYQFPWTTLALTAGLALVVWPALWRTGQHWLVPLTVAAALVLFVVPTGVGANMGRFTYLVLPCAVLAWSRWRPRPLLLLLVPVLCWSVFAAGRDEVAALDDGYGAEDYEPLRAELLGRPDLTGYRVEVVDNWSRAGSHSLGPDIALARGWEDQTDNFHNAVLFEPGALDAAGYRGWLDDNAVAYVAVAADPLARAEQEAELVESGLPYLTRVWHDENWSLYRVQNARPIVPAPLVLLSASPAELVVEVPDVAAHPVQVRPNRYLVARSVADPDVTACLLPTEDGWITLQAPVPGTYVLAGDLSLTGVVGRDSDSCG</sequence>
<keyword evidence="3" id="KW-1185">Reference proteome</keyword>
<evidence type="ECO:0000313" key="2">
    <source>
        <dbReference type="EMBL" id="SEP15234.1"/>
    </source>
</evidence>
<feature type="transmembrane region" description="Helical" evidence="1">
    <location>
        <begin position="220"/>
        <end position="239"/>
    </location>
</feature>
<keyword evidence="1" id="KW-0472">Membrane</keyword>
<feature type="transmembrane region" description="Helical" evidence="1">
    <location>
        <begin position="156"/>
        <end position="181"/>
    </location>
</feature>
<feature type="transmembrane region" description="Helical" evidence="1">
    <location>
        <begin position="87"/>
        <end position="107"/>
    </location>
</feature>
<dbReference type="STRING" id="673521.SAMN05660991_03579"/>
<reference evidence="3" key="1">
    <citation type="submission" date="2016-10" db="EMBL/GenBank/DDBJ databases">
        <authorList>
            <person name="Varghese N."/>
            <person name="Submissions S."/>
        </authorList>
    </citation>
    <scope>NUCLEOTIDE SEQUENCE [LARGE SCALE GENOMIC DNA]</scope>
    <source>
        <strain evidence="3">DSM 45413</strain>
    </source>
</reference>
<proteinExistence type="predicted"/>
<evidence type="ECO:0000313" key="3">
    <source>
        <dbReference type="Proteomes" id="UP000198960"/>
    </source>
</evidence>
<dbReference type="RefSeq" id="WP_211435703.1">
    <property type="nucleotide sequence ID" value="NZ_FOEE01000012.1"/>
</dbReference>
<accession>A0A1H8VIV8</accession>
<feature type="transmembrane region" description="Helical" evidence="1">
    <location>
        <begin position="246"/>
        <end position="265"/>
    </location>
</feature>
<dbReference type="EMBL" id="FOEE01000012">
    <property type="protein sequence ID" value="SEP15234.1"/>
    <property type="molecule type" value="Genomic_DNA"/>
</dbReference>
<organism evidence="2 3">
    <name type="scientific">Trujillonella endophytica</name>
    <dbReference type="NCBI Taxonomy" id="673521"/>
    <lineage>
        <taxon>Bacteria</taxon>
        <taxon>Bacillati</taxon>
        <taxon>Actinomycetota</taxon>
        <taxon>Actinomycetes</taxon>
        <taxon>Geodermatophilales</taxon>
        <taxon>Geodermatophilaceae</taxon>
        <taxon>Trujillonella</taxon>
    </lineage>
</organism>
<protein>
    <recommendedName>
        <fullName evidence="4">4-amino-4-deoxy-L-arabinose transferase</fullName>
    </recommendedName>
</protein>
<evidence type="ECO:0000256" key="1">
    <source>
        <dbReference type="SAM" id="Phobius"/>
    </source>
</evidence>
<dbReference type="AlphaFoldDB" id="A0A1H8VIV8"/>
<keyword evidence="1" id="KW-0812">Transmembrane</keyword>
<feature type="transmembrane region" description="Helical" evidence="1">
    <location>
        <begin position="119"/>
        <end position="150"/>
    </location>
</feature>